<name>A0AC34Q855_9BILA</name>
<sequence length="94" mass="10825">MILVDGKPIRTNDLIGDDFELFDELFGKIFMSKTFSRTRKSVKIDGIDSDGSRFIKRTRKLLPTAYDSWGNLNFSKLDSLSKVNFRRNSVLTTE</sequence>
<evidence type="ECO:0000313" key="1">
    <source>
        <dbReference type="Proteomes" id="UP000887576"/>
    </source>
</evidence>
<evidence type="ECO:0000313" key="2">
    <source>
        <dbReference type="WBParaSite" id="JU765_v2.g13885.t1"/>
    </source>
</evidence>
<protein>
    <submittedName>
        <fullName evidence="2">Uncharacterized protein</fullName>
    </submittedName>
</protein>
<proteinExistence type="predicted"/>
<dbReference type="WBParaSite" id="JU765_v2.g13885.t1">
    <property type="protein sequence ID" value="JU765_v2.g13885.t1"/>
    <property type="gene ID" value="JU765_v2.g13885"/>
</dbReference>
<dbReference type="Proteomes" id="UP000887576">
    <property type="component" value="Unplaced"/>
</dbReference>
<organism evidence="1 2">
    <name type="scientific">Panagrolaimus sp. JU765</name>
    <dbReference type="NCBI Taxonomy" id="591449"/>
    <lineage>
        <taxon>Eukaryota</taxon>
        <taxon>Metazoa</taxon>
        <taxon>Ecdysozoa</taxon>
        <taxon>Nematoda</taxon>
        <taxon>Chromadorea</taxon>
        <taxon>Rhabditida</taxon>
        <taxon>Tylenchina</taxon>
        <taxon>Panagrolaimomorpha</taxon>
        <taxon>Panagrolaimoidea</taxon>
        <taxon>Panagrolaimidae</taxon>
        <taxon>Panagrolaimus</taxon>
    </lineage>
</organism>
<accession>A0AC34Q855</accession>
<reference evidence="2" key="1">
    <citation type="submission" date="2022-11" db="UniProtKB">
        <authorList>
            <consortium name="WormBaseParasite"/>
        </authorList>
    </citation>
    <scope>IDENTIFICATION</scope>
</reference>